<gene>
    <name evidence="1" type="ORF">OLEA9_A067986</name>
</gene>
<dbReference type="PANTHER" id="PTHR15140:SF37">
    <property type="entry name" value="UBIQUITIN-LIKE DOMAIN-CONTAINING PROTEIN"/>
    <property type="match status" value="1"/>
</dbReference>
<protein>
    <submittedName>
        <fullName evidence="1">Uncharacterized protein</fullName>
    </submittedName>
</protein>
<reference evidence="1 2" key="1">
    <citation type="submission" date="2019-12" db="EMBL/GenBank/DDBJ databases">
        <authorList>
            <person name="Alioto T."/>
            <person name="Alioto T."/>
            <person name="Gomez Garrido J."/>
        </authorList>
    </citation>
    <scope>NUCLEOTIDE SEQUENCE [LARGE SCALE GENOMIC DNA]</scope>
</reference>
<dbReference type="EMBL" id="CACTIH010007571">
    <property type="protein sequence ID" value="CAA3015784.1"/>
    <property type="molecule type" value="Genomic_DNA"/>
</dbReference>
<evidence type="ECO:0000313" key="2">
    <source>
        <dbReference type="Proteomes" id="UP000594638"/>
    </source>
</evidence>
<proteinExistence type="predicted"/>
<name>A0A8S0U9D1_OLEEU</name>
<organism evidence="1 2">
    <name type="scientific">Olea europaea subsp. europaea</name>
    <dbReference type="NCBI Taxonomy" id="158383"/>
    <lineage>
        <taxon>Eukaryota</taxon>
        <taxon>Viridiplantae</taxon>
        <taxon>Streptophyta</taxon>
        <taxon>Embryophyta</taxon>
        <taxon>Tracheophyta</taxon>
        <taxon>Spermatophyta</taxon>
        <taxon>Magnoliopsida</taxon>
        <taxon>eudicotyledons</taxon>
        <taxon>Gunneridae</taxon>
        <taxon>Pentapetalae</taxon>
        <taxon>asterids</taxon>
        <taxon>lamiids</taxon>
        <taxon>Lamiales</taxon>
        <taxon>Oleaceae</taxon>
        <taxon>Oleeae</taxon>
        <taxon>Olea</taxon>
    </lineage>
</organism>
<dbReference type="AlphaFoldDB" id="A0A8S0U9D1"/>
<sequence>MHMDGYLGQIPLHYKITSSLTKMVLIGSELKEDPMSTLDKLPKLQVLVLQDNAFAGEEMKCVKSGFKKLKRLELLTLSFLETWRVEGGSMPVLSILAVKNCGKLRILPDELRNRVPPITFEIDSELISKD</sequence>
<comment type="caution">
    <text evidence="1">The sequence shown here is derived from an EMBL/GenBank/DDBJ whole genome shotgun (WGS) entry which is preliminary data.</text>
</comment>
<keyword evidence="2" id="KW-1185">Reference proteome</keyword>
<dbReference type="SUPFAM" id="SSF52047">
    <property type="entry name" value="RNI-like"/>
    <property type="match status" value="1"/>
</dbReference>
<dbReference type="PANTHER" id="PTHR15140">
    <property type="entry name" value="TUBULIN-SPECIFIC CHAPERONE E"/>
    <property type="match status" value="1"/>
</dbReference>
<dbReference type="Proteomes" id="UP000594638">
    <property type="component" value="Unassembled WGS sequence"/>
</dbReference>
<dbReference type="Gramene" id="OE9A067986T1">
    <property type="protein sequence ID" value="OE9A067986C1"/>
    <property type="gene ID" value="OE9A067986"/>
</dbReference>
<dbReference type="OrthoDB" id="911815at2759"/>
<evidence type="ECO:0000313" key="1">
    <source>
        <dbReference type="EMBL" id="CAA3015784.1"/>
    </source>
</evidence>
<dbReference type="InterPro" id="IPR032675">
    <property type="entry name" value="LRR_dom_sf"/>
</dbReference>
<accession>A0A8S0U9D1</accession>
<dbReference type="Gene3D" id="3.80.10.10">
    <property type="entry name" value="Ribonuclease Inhibitor"/>
    <property type="match status" value="1"/>
</dbReference>